<dbReference type="EMBL" id="JAVDQH010000001">
    <property type="protein sequence ID" value="MDR6242382.1"/>
    <property type="molecule type" value="Genomic_DNA"/>
</dbReference>
<dbReference type="Proteomes" id="UP001185028">
    <property type="component" value="Unassembled WGS sequence"/>
</dbReference>
<dbReference type="InterPro" id="IPR021637">
    <property type="entry name" value="DUF3243"/>
</dbReference>
<reference evidence="1 2" key="1">
    <citation type="submission" date="2023-07" db="EMBL/GenBank/DDBJ databases">
        <title>Genomic Encyclopedia of Type Strains, Phase IV (KMG-IV): sequencing the most valuable type-strain genomes for metagenomic binning, comparative biology and taxonomic classification.</title>
        <authorList>
            <person name="Goeker M."/>
        </authorList>
    </citation>
    <scope>NUCLEOTIDE SEQUENCE [LARGE SCALE GENOMIC DNA]</scope>
    <source>
        <strain evidence="1 2">DSM 22170</strain>
    </source>
</reference>
<evidence type="ECO:0000313" key="2">
    <source>
        <dbReference type="Proteomes" id="UP001185028"/>
    </source>
</evidence>
<dbReference type="InterPro" id="IPR038292">
    <property type="entry name" value="YmfJ/YflH_sf"/>
</dbReference>
<dbReference type="Pfam" id="PF11588">
    <property type="entry name" value="DUF3243"/>
    <property type="match status" value="1"/>
</dbReference>
<evidence type="ECO:0000313" key="1">
    <source>
        <dbReference type="EMBL" id="MDR6242382.1"/>
    </source>
</evidence>
<comment type="caution">
    <text evidence="1">The sequence shown here is derived from an EMBL/GenBank/DDBJ whole genome shotgun (WGS) entry which is preliminary data.</text>
</comment>
<dbReference type="Gene3D" id="1.10.760.20">
    <property type="entry name" value="Protein of unknown function DUF3243"/>
    <property type="match status" value="1"/>
</dbReference>
<protein>
    <recommendedName>
        <fullName evidence="3">DUF3243 domain-containing protein</fullName>
    </recommendedName>
</protein>
<evidence type="ECO:0008006" key="3">
    <source>
        <dbReference type="Google" id="ProtNLM"/>
    </source>
</evidence>
<dbReference type="RefSeq" id="WP_188774842.1">
    <property type="nucleotide sequence ID" value="NZ_BMMB01000003.1"/>
</dbReference>
<accession>A0ABU1IVI2</accession>
<gene>
    <name evidence="1" type="ORF">JOC58_000266</name>
</gene>
<proteinExistence type="predicted"/>
<organism evidence="1 2">
    <name type="scientific">Paenibacillus hunanensis</name>
    <dbReference type="NCBI Taxonomy" id="539262"/>
    <lineage>
        <taxon>Bacteria</taxon>
        <taxon>Bacillati</taxon>
        <taxon>Bacillota</taxon>
        <taxon>Bacilli</taxon>
        <taxon>Bacillales</taxon>
        <taxon>Paenibacillaceae</taxon>
        <taxon>Paenibacillus</taxon>
    </lineage>
</organism>
<name>A0ABU1IVI2_9BACL</name>
<sequence>MTEQPHIVNKSGEVATEKVEPVMNRISDERKQQILDDFENFRSYLGKRIHMAENIGLSEESIAKVAQKIADYLAKHEEPQNNEEQLLYELWKVGNEEERHKLAHMLVKMVKEKEDK</sequence>
<keyword evidence="2" id="KW-1185">Reference proteome</keyword>